<name>A0A095C8F1_CRYD2</name>
<dbReference type="GeneID" id="88178151"/>
<dbReference type="OMA" id="NVRYGIM"/>
<dbReference type="HOGENOM" id="CLU_008962_0_0_1"/>
<protein>
    <submittedName>
        <fullName evidence="7">Symplekin</fullName>
    </submittedName>
</protein>
<keyword evidence="2" id="KW-0507">mRNA processing</keyword>
<keyword evidence="8" id="KW-1185">Reference proteome</keyword>
<evidence type="ECO:0000259" key="5">
    <source>
        <dbReference type="Pfam" id="PF11935"/>
    </source>
</evidence>
<dbReference type="PANTHER" id="PTHR15245">
    <property type="entry name" value="SYMPLEKIN-RELATED"/>
    <property type="match status" value="1"/>
</dbReference>
<dbReference type="Pfam" id="PF11935">
    <property type="entry name" value="SYMPK_PTA1_N"/>
    <property type="match status" value="1"/>
</dbReference>
<evidence type="ECO:0000256" key="3">
    <source>
        <dbReference type="ARBA" id="ARBA00023242"/>
    </source>
</evidence>
<keyword evidence="3" id="KW-0539">Nucleus</keyword>
<dbReference type="InterPro" id="IPR022075">
    <property type="entry name" value="Symplekin_C"/>
</dbReference>
<evidence type="ECO:0000313" key="8">
    <source>
        <dbReference type="Proteomes" id="UP000029445"/>
    </source>
</evidence>
<dbReference type="AlphaFoldDB" id="A0A095C8F1"/>
<gene>
    <name evidence="7" type="ORF">CNBG_1757</name>
</gene>
<dbReference type="RefSeq" id="XP_062881832.1">
    <property type="nucleotide sequence ID" value="XM_063025877.1"/>
</dbReference>
<dbReference type="PANTHER" id="PTHR15245:SF20">
    <property type="entry name" value="SYMPLEKIN"/>
    <property type="match status" value="1"/>
</dbReference>
<dbReference type="InterPro" id="IPR021850">
    <property type="entry name" value="Symplekin/Pta1"/>
</dbReference>
<dbReference type="Gene3D" id="1.25.10.10">
    <property type="entry name" value="Leucine-rich Repeat Variant"/>
    <property type="match status" value="1"/>
</dbReference>
<evidence type="ECO:0000256" key="1">
    <source>
        <dbReference type="ARBA" id="ARBA00004123"/>
    </source>
</evidence>
<dbReference type="VEuPathDB" id="FungiDB:CNBG_1757"/>
<dbReference type="InterPro" id="IPR011989">
    <property type="entry name" value="ARM-like"/>
</dbReference>
<dbReference type="GO" id="GO:0005847">
    <property type="term" value="C:mRNA cleavage and polyadenylation specificity factor complex"/>
    <property type="evidence" value="ECO:0007669"/>
    <property type="project" value="TreeGrafter"/>
</dbReference>
<dbReference type="OrthoDB" id="331600at2759"/>
<dbReference type="EMBL" id="CP025763">
    <property type="protein sequence ID" value="KGB75919.1"/>
    <property type="molecule type" value="Genomic_DNA"/>
</dbReference>
<dbReference type="KEGG" id="cdeu:CNBG_1757"/>
<feature type="region of interest" description="Disordered" evidence="4">
    <location>
        <begin position="1"/>
        <end position="29"/>
    </location>
</feature>
<dbReference type="SUPFAM" id="SSF48371">
    <property type="entry name" value="ARM repeat"/>
    <property type="match status" value="1"/>
</dbReference>
<accession>A0A095C8F1</accession>
<proteinExistence type="predicted"/>
<feature type="domain" description="Symplekin/Pta1 N-terminal" evidence="5">
    <location>
        <begin position="124"/>
        <end position="348"/>
    </location>
</feature>
<reference evidence="7 8" key="2">
    <citation type="journal article" date="2018" name="Proc. Natl. Acad. Sci.">
        <title>RNAi is a critical determinant of centromere evolution in closely related fungi.</title>
        <authorList>
            <person name="Yadav V."/>
            <person name="Sun S."/>
            <person name="Billmyre R.B."/>
            <person name="Thimmappa B.C."/>
            <person name="Shea T."/>
            <person name="Lintner R."/>
            <person name="Bakkeren G."/>
            <person name="Cuomo C.A."/>
            <person name="Heitman J."/>
            <person name="Sanyal K."/>
        </authorList>
    </citation>
    <scope>NUCLEOTIDE SEQUENCE [LARGE SCALE GENOMIC DNA]</scope>
    <source>
        <strain evidence="7 8">R265</strain>
    </source>
</reference>
<dbReference type="STRING" id="294750.A0A095C8F1"/>
<sequence>MSLYADDDPTKALQLTDEQPTLQPPTDPQQALNAALALDSESPEQQEGLQNAAQRFEEHPERLPEVIPRLLGLITEGGDSLLRFWTLDMIALTVGRSGLMLDVKLHVAQYCLTALNKLLHSDSVPTIKAVIPILSTIYPILFRLLATSRPSQQVLDLFNVAKSKIISFALDPNARPFNVGIKAVAWKFVQRVLLAATRAAGSDPRLPQRGAGSNDVNVSHIVPNGCLSASDIEKEGTLLQTQLVTHLYSSSEPAILHPLINTLPAIAKMRPTLAPLVVHSLASWTPSALVAAGRSAMEIRAVDKTVRIAISHLLRHPPLSAHAAQLNDALVRQKARMEAAFIGEALARKERRQNLKHTIDPETAFEAESSEQAAKRARLDGLVGVGSGMGKGPEIDVSGMRLEEVVEVVLSSLRSVSLELLTGTIENAKRALQENSTDAQPLLAAALGVSSIVKEEEEEEILNPLDMEDDDDDLLMDGPEPLMEEEEPTSFTDFVLPAPEPLEPSDKEFIFSDTIERIWQTGADLASLPDPKDSDATKLAVKPKEMWMLLLARLATRGADVKRKVICDFIIADFANRSKFASVWLNEEWYNEKIGVSSPGQYLSNLEAIVTAYLPKVDSKDKSLSTFILTLPAIPPSLISTLETICQEPERALVGFLALRDIVEVRPPVRPQALQTLLELCTHPDRKIRVMAIITTVRRWGNDSPMMPFLTKYALGVLWRLANDGVKSEDVDMEEGEQADEKIQSKFLGEPNVDNVQQHVELAFALAKRKQDLLDDIFRLYPRLEPAVQDVVEAQLMPLIQSLGATEKLLEILRKFPNGADKLVMRVVGVLSAEGSKTLVTLMKTLLSERDLDPSFVIPIVGDLDKAEIEKQLPRIVSLLGDVNSKDMVKTAFASMLQKMTPSDLMVALHQEGAPLKLTIEAIGICFSMTTVFRSDVLANAMSRIADLSTIPLIFVRTIIQVVTTYKSLAPFIANHILPKLVTKKIWEIPQLWDGFIMLAKRIAPASFGALLQLPKEQLKEVVEKQPGLKSGLKGFLANKPGSKAAMAEIFGDD</sequence>
<dbReference type="GO" id="GO:0006397">
    <property type="term" value="P:mRNA processing"/>
    <property type="evidence" value="ECO:0007669"/>
    <property type="project" value="UniProtKB-KW"/>
</dbReference>
<comment type="subcellular location">
    <subcellularLocation>
        <location evidence="1">Nucleus</location>
    </subcellularLocation>
</comment>
<dbReference type="InterPro" id="IPR016024">
    <property type="entry name" value="ARM-type_fold"/>
</dbReference>
<dbReference type="Proteomes" id="UP000029445">
    <property type="component" value="Chromosome 5"/>
</dbReference>
<organism evidence="7 8">
    <name type="scientific">Cryptococcus deuterogattii (strain R265)</name>
    <name type="common">Cryptococcus gattii VGII (strain R265)</name>
    <dbReference type="NCBI Taxonomy" id="294750"/>
    <lineage>
        <taxon>Eukaryota</taxon>
        <taxon>Fungi</taxon>
        <taxon>Dikarya</taxon>
        <taxon>Basidiomycota</taxon>
        <taxon>Agaricomycotina</taxon>
        <taxon>Tremellomycetes</taxon>
        <taxon>Tremellales</taxon>
        <taxon>Cryptococcaceae</taxon>
        <taxon>Cryptococcus</taxon>
        <taxon>Cryptococcus gattii species complex</taxon>
    </lineage>
</organism>
<dbReference type="InterPro" id="IPR032460">
    <property type="entry name" value="Symplekin/Pta1_N"/>
</dbReference>
<reference evidence="7 8" key="1">
    <citation type="journal article" date="2011" name="MBio">
        <title>Genome variation in Cryptococcus gattii, an emerging pathogen of immunocompetent hosts.</title>
        <authorList>
            <person name="D'Souza C.A."/>
            <person name="Kronstad J.W."/>
            <person name="Taylor G."/>
            <person name="Warren R."/>
            <person name="Yuen M."/>
            <person name="Hu G."/>
            <person name="Jung W.H."/>
            <person name="Sham A."/>
            <person name="Kidd S.E."/>
            <person name="Tangen K."/>
            <person name="Lee N."/>
            <person name="Zeilmaker T."/>
            <person name="Sawkins J."/>
            <person name="McVicker G."/>
            <person name="Shah S."/>
            <person name="Gnerre S."/>
            <person name="Griggs A."/>
            <person name="Zeng Q."/>
            <person name="Bartlett K."/>
            <person name="Li W."/>
            <person name="Wang X."/>
            <person name="Heitman J."/>
            <person name="Stajich J.E."/>
            <person name="Fraser J.A."/>
            <person name="Meyer W."/>
            <person name="Carter D."/>
            <person name="Schein J."/>
            <person name="Krzywinski M."/>
            <person name="Kwon-Chung K.J."/>
            <person name="Varma A."/>
            <person name="Wang J."/>
            <person name="Brunham R."/>
            <person name="Fyfe M."/>
            <person name="Ouellette B.F."/>
            <person name="Siddiqui A."/>
            <person name="Marra M."/>
            <person name="Jones S."/>
            <person name="Holt R."/>
            <person name="Birren B.W."/>
            <person name="Galagan J.E."/>
            <person name="Cuomo C.A."/>
        </authorList>
    </citation>
    <scope>NUCLEOTIDE SEQUENCE [LARGE SCALE GENOMIC DNA]</scope>
    <source>
        <strain evidence="7 8">R265</strain>
    </source>
</reference>
<evidence type="ECO:0000259" key="6">
    <source>
        <dbReference type="Pfam" id="PF12295"/>
    </source>
</evidence>
<evidence type="ECO:0000256" key="2">
    <source>
        <dbReference type="ARBA" id="ARBA00022664"/>
    </source>
</evidence>
<dbReference type="Pfam" id="PF12295">
    <property type="entry name" value="Symplekin_C"/>
    <property type="match status" value="1"/>
</dbReference>
<evidence type="ECO:0000313" key="7">
    <source>
        <dbReference type="EMBL" id="KGB75919.1"/>
    </source>
</evidence>
<evidence type="ECO:0000256" key="4">
    <source>
        <dbReference type="SAM" id="MobiDB-lite"/>
    </source>
</evidence>
<feature type="domain" description="Symplekin C-terminal" evidence="6">
    <location>
        <begin position="853"/>
        <end position="1025"/>
    </location>
</feature>